<dbReference type="Gene3D" id="2.60.40.3780">
    <property type="match status" value="1"/>
</dbReference>
<reference evidence="15 16" key="1">
    <citation type="journal article" date="2010" name="Genome Biol. Evol.">
        <title>The sequence of a 1.8-mb bacterial linear plasmid reveals a rich evolutionary reservoir of secondary metabolic pathways.</title>
        <authorList>
            <person name="Medema M.H."/>
            <person name="Trefzer A."/>
            <person name="Kovalchuk A."/>
            <person name="van den Berg M."/>
            <person name="Mueller U."/>
            <person name="Heijne W."/>
            <person name="Wu L."/>
            <person name="Alam M.T."/>
            <person name="Ronning C.M."/>
            <person name="Nierman W.C."/>
            <person name="Bovenberg R.A.L."/>
            <person name="Breitling R."/>
            <person name="Takano E."/>
        </authorList>
    </citation>
    <scope>NUCLEOTIDE SEQUENCE [LARGE SCALE GENOMIC DNA]</scope>
    <source>
        <strain evidence="16">ATCC 27064 / DSM 738 / JCM 4710 / NBRC 13307 / NCIMB 12785 / NRRL 3585 / VKM Ac-602</strain>
    </source>
</reference>
<keyword evidence="5 13" id="KW-0133">Cell shape</keyword>
<dbReference type="STRING" id="1901.BB341_21270"/>
<keyword evidence="3" id="KW-0808">Transferase</keyword>
<dbReference type="FunFam" id="2.40.440.10:FF:000005">
    <property type="entry name" value="L,D-transpeptidase 2"/>
    <property type="match status" value="1"/>
</dbReference>
<dbReference type="GO" id="GO:0018104">
    <property type="term" value="P:peptidoglycan-protein cross-linking"/>
    <property type="evidence" value="ECO:0007669"/>
    <property type="project" value="TreeGrafter"/>
</dbReference>
<feature type="active site" description="Proton donor/acceptor" evidence="13">
    <location>
        <position position="341"/>
    </location>
</feature>
<evidence type="ECO:0000313" key="16">
    <source>
        <dbReference type="Proteomes" id="UP000002357"/>
    </source>
</evidence>
<evidence type="ECO:0000313" key="15">
    <source>
        <dbReference type="EMBL" id="EFG06448.1"/>
    </source>
</evidence>
<evidence type="ECO:0000259" key="14">
    <source>
        <dbReference type="PROSITE" id="PS52029"/>
    </source>
</evidence>
<evidence type="ECO:0000256" key="5">
    <source>
        <dbReference type="ARBA" id="ARBA00022960"/>
    </source>
</evidence>
<comment type="pathway">
    <text evidence="1 13">Cell wall biogenesis; peptidoglycan biosynthesis.</text>
</comment>
<keyword evidence="6 13" id="KW-0573">Peptidoglycan synthesis</keyword>
<protein>
    <submittedName>
        <fullName evidence="15">Putative secreted protein</fullName>
    </submittedName>
</protein>
<evidence type="ECO:0000256" key="6">
    <source>
        <dbReference type="ARBA" id="ARBA00022984"/>
    </source>
</evidence>
<dbReference type="CDD" id="cd16913">
    <property type="entry name" value="YkuD_like"/>
    <property type="match status" value="1"/>
</dbReference>
<evidence type="ECO:0000256" key="13">
    <source>
        <dbReference type="PROSITE-ProRule" id="PRU01373"/>
    </source>
</evidence>
<dbReference type="eggNOG" id="COG1376">
    <property type="taxonomic scope" value="Bacteria"/>
</dbReference>
<proteinExistence type="predicted"/>
<dbReference type="InterPro" id="IPR041280">
    <property type="entry name" value="Big_10"/>
</dbReference>
<dbReference type="GO" id="GO:0071972">
    <property type="term" value="F:peptidoglycan L,D-transpeptidase activity"/>
    <property type="evidence" value="ECO:0007669"/>
    <property type="project" value="TreeGrafter"/>
</dbReference>
<dbReference type="Proteomes" id="UP000002357">
    <property type="component" value="Chromosome"/>
</dbReference>
<dbReference type="InterPro" id="IPR038063">
    <property type="entry name" value="Transpep_catalytic_dom"/>
</dbReference>
<evidence type="ECO:0000256" key="2">
    <source>
        <dbReference type="ARBA" id="ARBA00022475"/>
    </source>
</evidence>
<organism evidence="15 16">
    <name type="scientific">Streptomyces clavuligerus</name>
    <dbReference type="NCBI Taxonomy" id="1901"/>
    <lineage>
        <taxon>Bacteria</taxon>
        <taxon>Bacillati</taxon>
        <taxon>Actinomycetota</taxon>
        <taxon>Actinomycetes</taxon>
        <taxon>Kitasatosporales</taxon>
        <taxon>Streptomycetaceae</taxon>
        <taxon>Streptomyces</taxon>
    </lineage>
</organism>
<dbReference type="GO" id="GO:0008360">
    <property type="term" value="P:regulation of cell shape"/>
    <property type="evidence" value="ECO:0007669"/>
    <property type="project" value="UniProtKB-UniRule"/>
</dbReference>
<name>E2Q0Q5_STRCL</name>
<evidence type="ECO:0000256" key="9">
    <source>
        <dbReference type="ARBA" id="ARBA00023288"/>
    </source>
</evidence>
<dbReference type="PANTHER" id="PTHR30582">
    <property type="entry name" value="L,D-TRANSPEPTIDASE"/>
    <property type="match status" value="1"/>
</dbReference>
<dbReference type="InterPro" id="IPR050979">
    <property type="entry name" value="LD-transpeptidase"/>
</dbReference>
<sequence>MHALSARPAAGLPTVVTMNRKPHLSAVLRCTVLVLSLGAFITACGEKEGPHPLAGKPFDAAGQVVFNTPRNGAKADPDKPFEVTAKVEEARITDVTVVDHAGHHLAGELAADGSRWRSTAALSAGARYTARVTTESKEGTVGARRVTFATSPAKRLLKMAFLPEEGTFGVGQPLVVELSHPVPDRAGRAVVERALKVQSTPSVEGAWHWLNDDALHYRPKEYWPAGAKVKIVNNLKGVKISNQLYGGTSKGASITIGDRMEAITDASSHWMTVFRNGEELTSIPITTGKPGFATRNGIKVVLGKEYFVRMRGSSVGIGGSEAYNLPVYYATRVTWSGEYVHAAPWSIDSHGYANVSHGCTGMSTSNAAWFYETFKEGDIVQVVNSIGDDMDPFGNGYGDWNLDWDEWREGSALVSGVRDGSSPSDAARLRPRL</sequence>
<keyword evidence="2" id="KW-1003">Cell membrane</keyword>
<dbReference type="SUPFAM" id="SSF141523">
    <property type="entry name" value="L,D-transpeptidase catalytic domain-like"/>
    <property type="match status" value="1"/>
</dbReference>
<feature type="active site" description="Nucleophile" evidence="13">
    <location>
        <position position="359"/>
    </location>
</feature>
<keyword evidence="10" id="KW-0012">Acyltransferase</keyword>
<gene>
    <name evidence="15" type="ORF">SCLAV_1369</name>
</gene>
<dbReference type="CDD" id="cd13432">
    <property type="entry name" value="LDT_IgD_like_2"/>
    <property type="match status" value="1"/>
</dbReference>
<dbReference type="EMBL" id="CM000913">
    <property type="protein sequence ID" value="EFG06448.1"/>
    <property type="molecule type" value="Genomic_DNA"/>
</dbReference>
<evidence type="ECO:0000256" key="3">
    <source>
        <dbReference type="ARBA" id="ARBA00022679"/>
    </source>
</evidence>
<evidence type="ECO:0000256" key="4">
    <source>
        <dbReference type="ARBA" id="ARBA00022729"/>
    </source>
</evidence>
<evidence type="ECO:0000256" key="10">
    <source>
        <dbReference type="ARBA" id="ARBA00023315"/>
    </source>
</evidence>
<dbReference type="PROSITE" id="PS52029">
    <property type="entry name" value="LD_TPASE"/>
    <property type="match status" value="1"/>
</dbReference>
<keyword evidence="7" id="KW-0472">Membrane</keyword>
<dbReference type="PANTHER" id="PTHR30582:SF2">
    <property type="entry name" value="L,D-TRANSPEPTIDASE YCIB-RELATED"/>
    <property type="match status" value="1"/>
</dbReference>
<comment type="pathway">
    <text evidence="12">Glycan biosynthesis.</text>
</comment>
<dbReference type="GO" id="GO:0005576">
    <property type="term" value="C:extracellular region"/>
    <property type="evidence" value="ECO:0007669"/>
    <property type="project" value="TreeGrafter"/>
</dbReference>
<keyword evidence="9" id="KW-0449">Lipoprotein</keyword>
<accession>E2Q0Q5</accession>
<keyword evidence="4" id="KW-0732">Signal</keyword>
<evidence type="ECO:0000256" key="1">
    <source>
        <dbReference type="ARBA" id="ARBA00004752"/>
    </source>
</evidence>
<dbReference type="Pfam" id="PF03734">
    <property type="entry name" value="YkuD"/>
    <property type="match status" value="1"/>
</dbReference>
<evidence type="ECO:0000256" key="11">
    <source>
        <dbReference type="ARBA" id="ARBA00023316"/>
    </source>
</evidence>
<feature type="domain" description="L,D-TPase catalytic" evidence="14">
    <location>
        <begin position="260"/>
        <end position="383"/>
    </location>
</feature>
<dbReference type="Gene3D" id="2.40.440.10">
    <property type="entry name" value="L,D-transpeptidase catalytic domain-like"/>
    <property type="match status" value="1"/>
</dbReference>
<dbReference type="Gene3D" id="2.60.40.3710">
    <property type="match status" value="1"/>
</dbReference>
<dbReference type="Pfam" id="PF17964">
    <property type="entry name" value="Big_10"/>
    <property type="match status" value="1"/>
</dbReference>
<evidence type="ECO:0000256" key="7">
    <source>
        <dbReference type="ARBA" id="ARBA00023136"/>
    </source>
</evidence>
<keyword evidence="11 13" id="KW-0961">Cell wall biogenesis/degradation</keyword>
<keyword evidence="16" id="KW-1185">Reference proteome</keyword>
<dbReference type="GO" id="GO:0016746">
    <property type="term" value="F:acyltransferase activity"/>
    <property type="evidence" value="ECO:0007669"/>
    <property type="project" value="UniProtKB-KW"/>
</dbReference>
<evidence type="ECO:0000256" key="8">
    <source>
        <dbReference type="ARBA" id="ARBA00023139"/>
    </source>
</evidence>
<dbReference type="AlphaFoldDB" id="E2Q0Q5"/>
<dbReference type="UniPathway" id="UPA00219"/>
<keyword evidence="8" id="KW-0564">Palmitate</keyword>
<evidence type="ECO:0000256" key="12">
    <source>
        <dbReference type="ARBA" id="ARBA00060592"/>
    </source>
</evidence>
<dbReference type="InterPro" id="IPR005490">
    <property type="entry name" value="LD_TPept_cat_dom"/>
</dbReference>
<dbReference type="GO" id="GO:0071555">
    <property type="term" value="P:cell wall organization"/>
    <property type="evidence" value="ECO:0007669"/>
    <property type="project" value="UniProtKB-UniRule"/>
</dbReference>